<dbReference type="SUPFAM" id="SSF48452">
    <property type="entry name" value="TPR-like"/>
    <property type="match status" value="1"/>
</dbReference>
<dbReference type="SMART" id="SM00900">
    <property type="entry name" value="FMN_bind"/>
    <property type="match status" value="1"/>
</dbReference>
<keyword evidence="4" id="KW-1185">Reference proteome</keyword>
<dbReference type="Gene3D" id="1.25.40.10">
    <property type="entry name" value="Tetratricopeptide repeat domain"/>
    <property type="match status" value="1"/>
</dbReference>
<proteinExistence type="predicted"/>
<feature type="domain" description="FMN-binding" evidence="2">
    <location>
        <begin position="361"/>
        <end position="434"/>
    </location>
</feature>
<dbReference type="RefSeq" id="WP_145169580.1">
    <property type="nucleotide sequence ID" value="NZ_CP036525.1"/>
</dbReference>
<dbReference type="GO" id="GO:0010181">
    <property type="term" value="F:FMN binding"/>
    <property type="evidence" value="ECO:0007669"/>
    <property type="project" value="InterPro"/>
</dbReference>
<dbReference type="InterPro" id="IPR011990">
    <property type="entry name" value="TPR-like_helical_dom_sf"/>
</dbReference>
<reference evidence="3 4" key="1">
    <citation type="submission" date="2019-02" db="EMBL/GenBank/DDBJ databases">
        <title>Deep-cultivation of Planctomycetes and their phenomic and genomic characterization uncovers novel biology.</title>
        <authorList>
            <person name="Wiegand S."/>
            <person name="Jogler M."/>
            <person name="Boedeker C."/>
            <person name="Pinto D."/>
            <person name="Vollmers J."/>
            <person name="Rivas-Marin E."/>
            <person name="Kohn T."/>
            <person name="Peeters S.H."/>
            <person name="Heuer A."/>
            <person name="Rast P."/>
            <person name="Oberbeckmann S."/>
            <person name="Bunk B."/>
            <person name="Jeske O."/>
            <person name="Meyerdierks A."/>
            <person name="Storesund J.E."/>
            <person name="Kallscheuer N."/>
            <person name="Luecker S."/>
            <person name="Lage O.M."/>
            <person name="Pohl T."/>
            <person name="Merkel B.J."/>
            <person name="Hornburger P."/>
            <person name="Mueller R.-W."/>
            <person name="Bruemmer F."/>
            <person name="Labrenz M."/>
            <person name="Spormann A.M."/>
            <person name="Op den Camp H."/>
            <person name="Overmann J."/>
            <person name="Amann R."/>
            <person name="Jetten M.S.M."/>
            <person name="Mascher T."/>
            <person name="Medema M.H."/>
            <person name="Devos D.P."/>
            <person name="Kaster A.-K."/>
            <person name="Ovreas L."/>
            <person name="Rohde M."/>
            <person name="Galperin M.Y."/>
            <person name="Jogler C."/>
        </authorList>
    </citation>
    <scope>NUCLEOTIDE SEQUENCE [LARGE SCALE GENOMIC DNA]</scope>
    <source>
        <strain evidence="3 4">K22_7</strain>
    </source>
</reference>
<feature type="compositionally biased region" description="Polar residues" evidence="1">
    <location>
        <begin position="89"/>
        <end position="101"/>
    </location>
</feature>
<dbReference type="OrthoDB" id="240053at2"/>
<dbReference type="KEGG" id="rlc:K227x_24240"/>
<evidence type="ECO:0000256" key="1">
    <source>
        <dbReference type="SAM" id="MobiDB-lite"/>
    </source>
</evidence>
<evidence type="ECO:0000313" key="3">
    <source>
        <dbReference type="EMBL" id="QDT04038.1"/>
    </source>
</evidence>
<dbReference type="GO" id="GO:0016020">
    <property type="term" value="C:membrane"/>
    <property type="evidence" value="ECO:0007669"/>
    <property type="project" value="InterPro"/>
</dbReference>
<evidence type="ECO:0000313" key="4">
    <source>
        <dbReference type="Proteomes" id="UP000318538"/>
    </source>
</evidence>
<evidence type="ECO:0000259" key="2">
    <source>
        <dbReference type="SMART" id="SM00900"/>
    </source>
</evidence>
<dbReference type="EMBL" id="CP036525">
    <property type="protein sequence ID" value="QDT04038.1"/>
    <property type="molecule type" value="Genomic_DNA"/>
</dbReference>
<dbReference type="Proteomes" id="UP000318538">
    <property type="component" value="Chromosome"/>
</dbReference>
<organism evidence="3 4">
    <name type="scientific">Rubripirellula lacrimiformis</name>
    <dbReference type="NCBI Taxonomy" id="1930273"/>
    <lineage>
        <taxon>Bacteria</taxon>
        <taxon>Pseudomonadati</taxon>
        <taxon>Planctomycetota</taxon>
        <taxon>Planctomycetia</taxon>
        <taxon>Pirellulales</taxon>
        <taxon>Pirellulaceae</taxon>
        <taxon>Rubripirellula</taxon>
    </lineage>
</organism>
<dbReference type="Gene3D" id="3.90.1010.20">
    <property type="match status" value="1"/>
</dbReference>
<dbReference type="InterPro" id="IPR007329">
    <property type="entry name" value="FMN-bd"/>
</dbReference>
<name>A0A517NAJ3_9BACT</name>
<feature type="region of interest" description="Disordered" evidence="1">
    <location>
        <begin position="85"/>
        <end position="114"/>
    </location>
</feature>
<accession>A0A517NAJ3</accession>
<gene>
    <name evidence="3" type="ORF">K227x_24240</name>
</gene>
<dbReference type="AlphaFoldDB" id="A0A517NAJ3"/>
<dbReference type="Pfam" id="PF04205">
    <property type="entry name" value="FMN_bind"/>
    <property type="match status" value="1"/>
</dbReference>
<protein>
    <submittedName>
        <fullName evidence="3">FMN-binding domain protein</fullName>
    </submittedName>
</protein>
<sequence precursor="true">MPAFDSRIGFAFLLVITTMWGSASSGTAQDRVEFLSGAKLQGKILQIRKDAKEFDIETMLGGRKFTRTYPYSKVHAVTIGDKRFELTPMSPTGTANSSQSEPDADSPPVRSQKQVQQLIDQAGQTLPDWFESTQLDYPNTLDLSWPLKATGPWNGRKNVGQHLWDTISPNRRRWHSGIKLIHHCLSLHSDPALQQRDKEKLGNLYFTLLQDYPRAAYWYQQANTTVAKPDGIHLAECYWRMGNSKMALDLLDSRLMSMDAVKLLGDMGHLDQAIRAAQPYLGSAMDNQTLLALGDAARTNQKTDAAIAYYQNVLSNDNFRNQEYKDRLQARARQSIDAIRLRDAADPAKVPDGTFTDRSTGYNGNVEVEVKVASGQIQSVNVTKHREKQFYAALDDVPRQIIRRQSIEGIDGTSGATITAEAIVHATAKALAGASR</sequence>